<evidence type="ECO:0000256" key="8">
    <source>
        <dbReference type="ARBA" id="ARBA00025164"/>
    </source>
</evidence>
<evidence type="ECO:0000256" key="11">
    <source>
        <dbReference type="ARBA" id="ARBA00033056"/>
    </source>
</evidence>
<protein>
    <recommendedName>
        <fullName evidence="4">ADP-ribose pyrophosphatase</fullName>
        <ecNumber evidence="3">3.6.1.13</ecNumber>
    </recommendedName>
    <alternativeName>
        <fullName evidence="9">ADP-ribose diphosphatase</fullName>
    </alternativeName>
    <alternativeName>
        <fullName evidence="11">ADP-ribose phosphohydrolase</fullName>
    </alternativeName>
    <alternativeName>
        <fullName evidence="10">Adenosine diphosphoribose pyrophosphatase</fullName>
    </alternativeName>
</protein>
<dbReference type="NCBIfam" id="TIGR00052">
    <property type="entry name" value="nudix-type nucleoside diphosphatase, YffH/AdpP family"/>
    <property type="match status" value="1"/>
</dbReference>
<evidence type="ECO:0000313" key="15">
    <source>
        <dbReference type="Proteomes" id="UP001239680"/>
    </source>
</evidence>
<evidence type="ECO:0000256" key="3">
    <source>
        <dbReference type="ARBA" id="ARBA00012453"/>
    </source>
</evidence>
<dbReference type="RefSeq" id="WP_306678734.1">
    <property type="nucleotide sequence ID" value="NZ_JAVDBT010000001.1"/>
</dbReference>
<evidence type="ECO:0000256" key="10">
    <source>
        <dbReference type="ARBA" id="ARBA00030308"/>
    </source>
</evidence>
<dbReference type="Gene3D" id="3.90.79.10">
    <property type="entry name" value="Nucleoside Triphosphate Pyrophosphohydrolase"/>
    <property type="match status" value="1"/>
</dbReference>
<evidence type="ECO:0000256" key="1">
    <source>
        <dbReference type="ARBA" id="ARBA00001946"/>
    </source>
</evidence>
<evidence type="ECO:0000313" key="14">
    <source>
        <dbReference type="EMBL" id="MDQ2065065.1"/>
    </source>
</evidence>
<gene>
    <name evidence="14" type="ORF">Q9295_01660</name>
</gene>
<evidence type="ECO:0000256" key="5">
    <source>
        <dbReference type="ARBA" id="ARBA00022723"/>
    </source>
</evidence>
<keyword evidence="15" id="KW-1185">Reference proteome</keyword>
<dbReference type="InterPro" id="IPR000086">
    <property type="entry name" value="NUDIX_hydrolase_dom"/>
</dbReference>
<dbReference type="InterPro" id="IPR020084">
    <property type="entry name" value="NUDIX_hydrolase_CS"/>
</dbReference>
<dbReference type="InterPro" id="IPR004385">
    <property type="entry name" value="NDP_pyrophosphatase"/>
</dbReference>
<reference evidence="14 15" key="1">
    <citation type="submission" date="2023-08" db="EMBL/GenBank/DDBJ databases">
        <title>Characterization of two Paracoccaceae strains isolated from Phycosphere and proposal of Xinfangfangia lacusdiani sp. nov.</title>
        <authorList>
            <person name="Deng Y."/>
            <person name="Zhang Y.Q."/>
        </authorList>
    </citation>
    <scope>NUCLEOTIDE SEQUENCE [LARGE SCALE GENOMIC DNA]</scope>
    <source>
        <strain evidence="14 15">CPCC 101601</strain>
    </source>
</reference>
<keyword evidence="5" id="KW-0479">Metal-binding</keyword>
<organism evidence="14 15">
    <name type="scientific">Pseudogemmobacter lacusdianii</name>
    <dbReference type="NCBI Taxonomy" id="3069608"/>
    <lineage>
        <taxon>Bacteria</taxon>
        <taxon>Pseudomonadati</taxon>
        <taxon>Pseudomonadota</taxon>
        <taxon>Alphaproteobacteria</taxon>
        <taxon>Rhodobacterales</taxon>
        <taxon>Paracoccaceae</taxon>
        <taxon>Pseudogemmobacter</taxon>
    </lineage>
</organism>
<dbReference type="PROSITE" id="PS00893">
    <property type="entry name" value="NUDIX_BOX"/>
    <property type="match status" value="1"/>
</dbReference>
<dbReference type="EMBL" id="JAVDBT010000001">
    <property type="protein sequence ID" value="MDQ2065065.1"/>
    <property type="molecule type" value="Genomic_DNA"/>
</dbReference>
<comment type="function">
    <text evidence="8">Acts on ADP-mannose and ADP-glucose as well as ADP-ribose. Prevents glycogen biosynthesis. The reaction catalyzed by this enzyme is a limiting step of the gluconeogenic process.</text>
</comment>
<comment type="cofactor">
    <cofactor evidence="1">
        <name>Mg(2+)</name>
        <dbReference type="ChEBI" id="CHEBI:18420"/>
    </cofactor>
</comment>
<dbReference type="InterPro" id="IPR015797">
    <property type="entry name" value="NUDIX_hydrolase-like_dom_sf"/>
</dbReference>
<dbReference type="SUPFAM" id="SSF55811">
    <property type="entry name" value="Nudix"/>
    <property type="match status" value="1"/>
</dbReference>
<evidence type="ECO:0000259" key="13">
    <source>
        <dbReference type="PROSITE" id="PS51462"/>
    </source>
</evidence>
<keyword evidence="6" id="KW-0378">Hydrolase</keyword>
<evidence type="ECO:0000256" key="7">
    <source>
        <dbReference type="ARBA" id="ARBA00022842"/>
    </source>
</evidence>
<comment type="catalytic activity">
    <reaction evidence="12">
        <text>ADP-D-ribose + H2O = D-ribose 5-phosphate + AMP + 2 H(+)</text>
        <dbReference type="Rhea" id="RHEA:10412"/>
        <dbReference type="ChEBI" id="CHEBI:15377"/>
        <dbReference type="ChEBI" id="CHEBI:15378"/>
        <dbReference type="ChEBI" id="CHEBI:57967"/>
        <dbReference type="ChEBI" id="CHEBI:78346"/>
        <dbReference type="ChEBI" id="CHEBI:456215"/>
        <dbReference type="EC" id="3.6.1.13"/>
    </reaction>
</comment>
<evidence type="ECO:0000256" key="4">
    <source>
        <dbReference type="ARBA" id="ARBA00013297"/>
    </source>
</evidence>
<sequence>MDGAALAVTDMDALMALVRGDDPAQAKERLAFWQAATGGLTAPDAALEAELALDILALRGLVPAERLRARRAAMLARAAARIRAVSQPTVSDRRREVALGDAERLNLTQPFHGFFATEVFDLRFRRFDGELSPVVSREVFVAADAVTVLPWDPRRDRVLLVEQMRTAPLARGERNPWQLEAVAGRIDPGETPQDAARREAFEEAGLRIGALEPIAEYYPSPGAMTEYLYSYLAPCDLPDGAAGQFGLSEEAEDIRGHLVEFNDLVAELDSGQFSNAPLILSVQWLIRHHERLLARHRR</sequence>
<proteinExistence type="inferred from homology"/>
<dbReference type="Proteomes" id="UP001239680">
    <property type="component" value="Unassembled WGS sequence"/>
</dbReference>
<keyword evidence="7" id="KW-0460">Magnesium</keyword>
<feature type="domain" description="Nudix hydrolase" evidence="13">
    <location>
        <begin position="141"/>
        <end position="281"/>
    </location>
</feature>
<name>A0ABU0VUX3_9RHOB</name>
<comment type="caution">
    <text evidence="14">The sequence shown here is derived from an EMBL/GenBank/DDBJ whole genome shotgun (WGS) entry which is preliminary data.</text>
</comment>
<dbReference type="EC" id="3.6.1.13" evidence="3"/>
<dbReference type="PANTHER" id="PTHR11839">
    <property type="entry name" value="UDP/ADP-SUGAR PYROPHOSPHATASE"/>
    <property type="match status" value="1"/>
</dbReference>
<evidence type="ECO:0000256" key="12">
    <source>
        <dbReference type="ARBA" id="ARBA00049546"/>
    </source>
</evidence>
<dbReference type="Pfam" id="PF00293">
    <property type="entry name" value="NUDIX"/>
    <property type="match status" value="1"/>
</dbReference>
<dbReference type="PROSITE" id="PS51462">
    <property type="entry name" value="NUDIX"/>
    <property type="match status" value="1"/>
</dbReference>
<evidence type="ECO:0000256" key="2">
    <source>
        <dbReference type="ARBA" id="ARBA00007482"/>
    </source>
</evidence>
<evidence type="ECO:0000256" key="9">
    <source>
        <dbReference type="ARBA" id="ARBA00030162"/>
    </source>
</evidence>
<accession>A0ABU0VUX3</accession>
<comment type="similarity">
    <text evidence="2">Belongs to the Nudix hydrolase family. NudF subfamily.</text>
</comment>
<dbReference type="PANTHER" id="PTHR11839:SF5">
    <property type="entry name" value="ADP-RIBOSE PYROPHOSPHATASE"/>
    <property type="match status" value="1"/>
</dbReference>
<dbReference type="CDD" id="cd24155">
    <property type="entry name" value="NUDIX_ADPRase"/>
    <property type="match status" value="1"/>
</dbReference>
<evidence type="ECO:0000256" key="6">
    <source>
        <dbReference type="ARBA" id="ARBA00022801"/>
    </source>
</evidence>